<dbReference type="EMBL" id="QFXE01000010">
    <property type="protein sequence ID" value="RDH86190.1"/>
    <property type="molecule type" value="Genomic_DNA"/>
</dbReference>
<comment type="caution">
    <text evidence="3">The sequence shown here is derived from an EMBL/GenBank/DDBJ whole genome shotgun (WGS) entry which is preliminary data.</text>
</comment>
<evidence type="ECO:0000259" key="2">
    <source>
        <dbReference type="Pfam" id="PF12849"/>
    </source>
</evidence>
<dbReference type="InterPro" id="IPR050811">
    <property type="entry name" value="Phosphate_ABC_transporter"/>
</dbReference>
<dbReference type="Proteomes" id="UP000254771">
    <property type="component" value="Unassembled WGS sequence"/>
</dbReference>
<feature type="domain" description="PBP" evidence="2">
    <location>
        <begin position="25"/>
        <end position="252"/>
    </location>
</feature>
<dbReference type="Gene3D" id="3.40.190.10">
    <property type="entry name" value="Periplasmic binding protein-like II"/>
    <property type="match status" value="2"/>
</dbReference>
<proteinExistence type="predicted"/>
<dbReference type="PANTHER" id="PTHR30570:SF1">
    <property type="entry name" value="PHOSPHATE-BINDING PROTEIN PSTS"/>
    <property type="match status" value="1"/>
</dbReference>
<reference evidence="3 4" key="1">
    <citation type="journal article" date="2018" name="ISME J.">
        <title>Endosymbiont genomes yield clues of tubeworm success.</title>
        <authorList>
            <person name="Li Y."/>
            <person name="Liles M.R."/>
            <person name="Halanych K.M."/>
        </authorList>
    </citation>
    <scope>NUCLEOTIDE SEQUENCE [LARGE SCALE GENOMIC DNA]</scope>
    <source>
        <strain evidence="3">A1462</strain>
    </source>
</reference>
<protein>
    <recommendedName>
        <fullName evidence="2">PBP domain-containing protein</fullName>
    </recommendedName>
</protein>
<evidence type="ECO:0000313" key="3">
    <source>
        <dbReference type="EMBL" id="RDH86190.1"/>
    </source>
</evidence>
<keyword evidence="1" id="KW-0732">Signal</keyword>
<evidence type="ECO:0000256" key="1">
    <source>
        <dbReference type="ARBA" id="ARBA00022729"/>
    </source>
</evidence>
<accession>A0A370DNP9</accession>
<organism evidence="3 4">
    <name type="scientific">endosymbiont of Escarpia spicata</name>
    <dbReference type="NCBI Taxonomy" id="2200908"/>
    <lineage>
        <taxon>Bacteria</taxon>
        <taxon>Pseudomonadati</taxon>
        <taxon>Pseudomonadota</taxon>
        <taxon>Gammaproteobacteria</taxon>
        <taxon>sulfur-oxidizing symbionts</taxon>
    </lineage>
</organism>
<dbReference type="AlphaFoldDB" id="A0A370DNP9"/>
<keyword evidence="4" id="KW-1185">Reference proteome</keyword>
<evidence type="ECO:0000313" key="4">
    <source>
        <dbReference type="Proteomes" id="UP000254771"/>
    </source>
</evidence>
<dbReference type="InterPro" id="IPR024370">
    <property type="entry name" value="PBP_domain"/>
</dbReference>
<dbReference type="Pfam" id="PF12849">
    <property type="entry name" value="PBP_like_2"/>
    <property type="match status" value="1"/>
</dbReference>
<sequence>MKIDTGHLSIILFLILCSAESCLAMEQVSICGTGDSQLLLRVLGKKFEADHPDIAINVPDSVGSGGGIRAVAKGRCDLARVARPILDREKHFELTYWLFARSPIAFVLHPTMERPQNLTGKQIIDIYSGNLERWEQAGGDKGKIYVINREEGDSSRIILEKNLPGFSGIETFSGRVFFTTHEALEGIKSHRKTIAYIPLSLALTSNLPPLSVDGIAPTPANVRSGAYKLITPFGLAWKGELQGIVKTFVDYLKTPAVQAIMLEYGVFAVTQSE</sequence>
<gene>
    <name evidence="3" type="ORF">DIZ78_08355</name>
</gene>
<name>A0A370DNP9_9GAMM</name>
<dbReference type="SUPFAM" id="SSF53850">
    <property type="entry name" value="Periplasmic binding protein-like II"/>
    <property type="match status" value="1"/>
</dbReference>
<dbReference type="PANTHER" id="PTHR30570">
    <property type="entry name" value="PERIPLASMIC PHOSPHATE BINDING COMPONENT OF PHOSPHATE ABC TRANSPORTER"/>
    <property type="match status" value="1"/>
</dbReference>